<evidence type="ECO:0000259" key="1">
    <source>
        <dbReference type="Pfam" id="PF03354"/>
    </source>
</evidence>
<dbReference type="AlphaFoldDB" id="A0A523W8S7"/>
<gene>
    <name evidence="2" type="ORF">E3J48_02585</name>
</gene>
<evidence type="ECO:0000313" key="3">
    <source>
        <dbReference type="Proteomes" id="UP000319130"/>
    </source>
</evidence>
<dbReference type="InterPro" id="IPR046461">
    <property type="entry name" value="TerL_ATPase"/>
</dbReference>
<dbReference type="Pfam" id="PF03354">
    <property type="entry name" value="TerL_ATPase"/>
    <property type="match status" value="1"/>
</dbReference>
<comment type="caution">
    <text evidence="2">The sequence shown here is derived from an EMBL/GenBank/DDBJ whole genome shotgun (WGS) entry which is preliminary data.</text>
</comment>
<dbReference type="EMBL" id="SOIZ01000108">
    <property type="protein sequence ID" value="TET63371.1"/>
    <property type="molecule type" value="Genomic_DNA"/>
</dbReference>
<organism evidence="2 3">
    <name type="scientific">Aerophobetes bacterium</name>
    <dbReference type="NCBI Taxonomy" id="2030807"/>
    <lineage>
        <taxon>Bacteria</taxon>
        <taxon>Candidatus Aerophobota</taxon>
    </lineage>
</organism>
<accession>A0A523W8S7</accession>
<dbReference type="Gene3D" id="3.40.50.300">
    <property type="entry name" value="P-loop containing nucleotide triphosphate hydrolases"/>
    <property type="match status" value="1"/>
</dbReference>
<proteinExistence type="predicted"/>
<feature type="domain" description="Terminase large subunit-like ATPase" evidence="1">
    <location>
        <begin position="59"/>
        <end position="182"/>
    </location>
</feature>
<name>A0A523W8S7_UNCAE</name>
<evidence type="ECO:0000313" key="2">
    <source>
        <dbReference type="EMBL" id="TET63371.1"/>
    </source>
</evidence>
<dbReference type="Proteomes" id="UP000319130">
    <property type="component" value="Unassembled WGS sequence"/>
</dbReference>
<sequence length="510" mass="58120">MAISDAKWAHYKEDIVSFVDDLVWIPSSSAQEVIKIKLEGEWSYQAEIIREITRKIPSGKFKYSTAAICIPKQNGKTFTASLIMAWRFITHFNVQGVVASNSKDQASSVVFDTFKSIIRYSPELLKKVGSENILDKEIRLPRTNSVVTVLSSSKAAAWGYGIDLAVVDEIHAAPDDEGIYNILASQAGPRNGQIILPSQVSSQLNILYHLYQVHQQKLDPSLYFLYIRGYNPSPLVTKRWLDSRKAQLTPAQYALYHDNDWVFSTRKLFDPGKIGKAVVNGENYQIPVKREELMDWEHQLGTKFAIGGGLDRALPYSKHGDDTFWSTVAKGKTRGEEYWVILNQQLMENSSEKLIKEAILTDHKRYRLQNVVLEVYQAADLFQWTVEQGIEAEIVHPVDKNQVSSFTRFHQIVDQEQLAIPEGLPAAYDSKNGRNGGRLPVLVKQMKEFEHEMDGAVPKFGHKPGTKYHDDAVYSLNWAIYALREKEVYEHTKKRRPQRQILGMNPYTGR</sequence>
<reference evidence="2 3" key="1">
    <citation type="submission" date="2019-03" db="EMBL/GenBank/DDBJ databases">
        <title>Metabolic potential of uncultured bacteria and archaea associated with petroleum seepage in deep-sea sediments.</title>
        <authorList>
            <person name="Dong X."/>
            <person name="Hubert C."/>
        </authorList>
    </citation>
    <scope>NUCLEOTIDE SEQUENCE [LARGE SCALE GENOMIC DNA]</scope>
    <source>
        <strain evidence="2">E29_bin52</strain>
    </source>
</reference>
<dbReference type="InterPro" id="IPR027417">
    <property type="entry name" value="P-loop_NTPase"/>
</dbReference>
<protein>
    <recommendedName>
        <fullName evidence="1">Terminase large subunit-like ATPase domain-containing protein</fullName>
    </recommendedName>
</protein>